<keyword evidence="3" id="KW-1185">Reference proteome</keyword>
<sequence length="41" mass="4417">MMLSQSFNYTLTTSMLNVPGRLRLSHSTGTNDGSIASSARI</sequence>
<gene>
    <name evidence="1" type="ORF">GSMUA_167500.1</name>
</gene>
<dbReference type="Proteomes" id="UP000012960">
    <property type="component" value="Unplaced"/>
</dbReference>
<dbReference type="EMBL" id="HG996471">
    <property type="protein sequence ID" value="CAG1846955.1"/>
    <property type="molecule type" value="Genomic_DNA"/>
</dbReference>
<evidence type="ECO:0000313" key="3">
    <source>
        <dbReference type="Proteomes" id="UP000012960"/>
    </source>
</evidence>
<proteinExistence type="predicted"/>
<reference evidence="2" key="2">
    <citation type="submission" date="2021-05" db="UniProtKB">
        <authorList>
            <consortium name="EnsemblPlants"/>
        </authorList>
    </citation>
    <scope>IDENTIFICATION</scope>
    <source>
        <strain evidence="2">subsp. malaccensis</strain>
    </source>
</reference>
<accession>A0A804JIV6</accession>
<dbReference type="AlphaFoldDB" id="A0A804JIV6"/>
<protein>
    <submittedName>
        <fullName evidence="1">(wild Malaysian banana) hypothetical protein</fullName>
    </submittedName>
</protein>
<reference evidence="1" key="1">
    <citation type="submission" date="2021-03" db="EMBL/GenBank/DDBJ databases">
        <authorList>
            <consortium name="Genoscope - CEA"/>
            <person name="William W."/>
        </authorList>
    </citation>
    <scope>NUCLEOTIDE SEQUENCE</scope>
    <source>
        <strain evidence="1">Doubled-haploid Pahang</strain>
    </source>
</reference>
<name>A0A804JIV6_MUSAM</name>
<dbReference type="Gramene" id="Ma06_t21640.1">
    <property type="protein sequence ID" value="Ma06_p21640.1"/>
    <property type="gene ID" value="Ma06_g21640"/>
</dbReference>
<evidence type="ECO:0000313" key="2">
    <source>
        <dbReference type="EnsemblPlants" id="Ma06_p21640.1"/>
    </source>
</evidence>
<dbReference type="InParanoid" id="A0A804JIV6"/>
<dbReference type="EnsemblPlants" id="Ma06_t21640.1">
    <property type="protein sequence ID" value="Ma06_p21640.1"/>
    <property type="gene ID" value="Ma06_g21640"/>
</dbReference>
<organism evidence="2 3">
    <name type="scientific">Musa acuminata subsp. malaccensis</name>
    <name type="common">Wild banana</name>
    <name type="synonym">Musa malaccensis</name>
    <dbReference type="NCBI Taxonomy" id="214687"/>
    <lineage>
        <taxon>Eukaryota</taxon>
        <taxon>Viridiplantae</taxon>
        <taxon>Streptophyta</taxon>
        <taxon>Embryophyta</taxon>
        <taxon>Tracheophyta</taxon>
        <taxon>Spermatophyta</taxon>
        <taxon>Magnoliopsida</taxon>
        <taxon>Liliopsida</taxon>
        <taxon>Zingiberales</taxon>
        <taxon>Musaceae</taxon>
        <taxon>Musa</taxon>
    </lineage>
</organism>
<evidence type="ECO:0000313" key="1">
    <source>
        <dbReference type="EMBL" id="CAG1846955.1"/>
    </source>
</evidence>